<dbReference type="Proteomes" id="UP000235346">
    <property type="component" value="Unassembled WGS sequence"/>
</dbReference>
<evidence type="ECO:0000256" key="1">
    <source>
        <dbReference type="ARBA" id="ARBA00009437"/>
    </source>
</evidence>
<dbReference type="EMBL" id="PNRE01000090">
    <property type="protein sequence ID" value="PMR67472.1"/>
    <property type="molecule type" value="Genomic_DNA"/>
</dbReference>
<dbReference type="PANTHER" id="PTHR30346">
    <property type="entry name" value="TRANSCRIPTIONAL DUAL REGULATOR HCAR-RELATED"/>
    <property type="match status" value="1"/>
</dbReference>
<proteinExistence type="inferred from homology"/>
<feature type="domain" description="HTH lysR-type" evidence="5">
    <location>
        <begin position="1"/>
        <end position="58"/>
    </location>
</feature>
<gene>
    <name evidence="6" type="ORF">C1H66_19235</name>
</gene>
<sequence length="305" mass="33251">MEAKHLMQLAIILDCGSISQAAGKLHISQPTLTKNMQTLEMQAGGSLFTRSRHGVRQTALGGMLAREGRAIATSVWAAEQSATRFGLGMQTELRIGVGPLVASLLMHTVTEALLRDYPSLSLLIQVDTPYRLFEKINDDELDIAVAPTVISASQELDRITLFEDRLAIFASRHHPLAGKERIEIDDLVGYPWVNIATYAKFEESPVERLQKAGLKQVNTHIALAGDATICLNILPTGDYLSIMPERLTNIAAPHYGLQSLPVAADFGERNMHLWYPPALAGDAMLDAVARAFMETLETATAVPPA</sequence>
<evidence type="ECO:0000313" key="6">
    <source>
        <dbReference type="EMBL" id="PMR67472.1"/>
    </source>
</evidence>
<keyword evidence="3" id="KW-0238">DNA-binding</keyword>
<keyword evidence="2" id="KW-0805">Transcription regulation</keyword>
<dbReference type="PRINTS" id="PR00039">
    <property type="entry name" value="HTHLYSR"/>
</dbReference>
<evidence type="ECO:0000256" key="4">
    <source>
        <dbReference type="ARBA" id="ARBA00023163"/>
    </source>
</evidence>
<dbReference type="CDD" id="cd05466">
    <property type="entry name" value="PBP2_LTTR_substrate"/>
    <property type="match status" value="1"/>
</dbReference>
<dbReference type="Gene3D" id="1.10.10.10">
    <property type="entry name" value="Winged helix-like DNA-binding domain superfamily/Winged helix DNA-binding domain"/>
    <property type="match status" value="1"/>
</dbReference>
<dbReference type="RefSeq" id="WP_102629488.1">
    <property type="nucleotide sequence ID" value="NZ_PDOH01000056.1"/>
</dbReference>
<dbReference type="Pfam" id="PF00126">
    <property type="entry name" value="HTH_1"/>
    <property type="match status" value="1"/>
</dbReference>
<dbReference type="SUPFAM" id="SSF46785">
    <property type="entry name" value="Winged helix' DNA-binding domain"/>
    <property type="match status" value="1"/>
</dbReference>
<keyword evidence="7" id="KW-1185">Reference proteome</keyword>
<dbReference type="InterPro" id="IPR000847">
    <property type="entry name" value="LysR_HTH_N"/>
</dbReference>
<comment type="similarity">
    <text evidence="1">Belongs to the LysR transcriptional regulatory family.</text>
</comment>
<dbReference type="PROSITE" id="PS50931">
    <property type="entry name" value="HTH_LYSR"/>
    <property type="match status" value="1"/>
</dbReference>
<accession>A0A2N7TH10</accession>
<evidence type="ECO:0000256" key="2">
    <source>
        <dbReference type="ARBA" id="ARBA00023015"/>
    </source>
</evidence>
<dbReference type="AlphaFoldDB" id="A0A2N7TH10"/>
<dbReference type="InterPro" id="IPR036388">
    <property type="entry name" value="WH-like_DNA-bd_sf"/>
</dbReference>
<evidence type="ECO:0000313" key="7">
    <source>
        <dbReference type="Proteomes" id="UP000235346"/>
    </source>
</evidence>
<dbReference type="InterPro" id="IPR036390">
    <property type="entry name" value="WH_DNA-bd_sf"/>
</dbReference>
<organism evidence="6 7">
    <name type="scientific">Halomonas heilongjiangensis</name>
    <dbReference type="NCBI Taxonomy" id="1387883"/>
    <lineage>
        <taxon>Bacteria</taxon>
        <taxon>Pseudomonadati</taxon>
        <taxon>Pseudomonadota</taxon>
        <taxon>Gammaproteobacteria</taxon>
        <taxon>Oceanospirillales</taxon>
        <taxon>Halomonadaceae</taxon>
        <taxon>Halomonas</taxon>
    </lineage>
</organism>
<protein>
    <recommendedName>
        <fullName evidence="5">HTH lysR-type domain-containing protein</fullName>
    </recommendedName>
</protein>
<dbReference type="PANTHER" id="PTHR30346:SF9">
    <property type="entry name" value="LYSR FAMILY TRANSCRIPTIONAL REGULATOR"/>
    <property type="match status" value="1"/>
</dbReference>
<name>A0A2N7TH10_9GAMM</name>
<reference evidence="6 7" key="1">
    <citation type="submission" date="2018-01" db="EMBL/GenBank/DDBJ databases">
        <title>Halomonas endophytica sp. nov., isolated from storage liquid in the stems of Populus euphratica.</title>
        <authorList>
            <person name="Chen C."/>
        </authorList>
    </citation>
    <scope>NUCLEOTIDE SEQUENCE [LARGE SCALE GENOMIC DNA]</scope>
    <source>
        <strain evidence="6 7">DSM 26881</strain>
    </source>
</reference>
<evidence type="ECO:0000259" key="5">
    <source>
        <dbReference type="PROSITE" id="PS50931"/>
    </source>
</evidence>
<dbReference type="Pfam" id="PF03466">
    <property type="entry name" value="LysR_substrate"/>
    <property type="match status" value="1"/>
</dbReference>
<evidence type="ECO:0000256" key="3">
    <source>
        <dbReference type="ARBA" id="ARBA00023125"/>
    </source>
</evidence>
<comment type="caution">
    <text evidence="6">The sequence shown here is derived from an EMBL/GenBank/DDBJ whole genome shotgun (WGS) entry which is preliminary data.</text>
</comment>
<dbReference type="Gene3D" id="3.40.190.290">
    <property type="match status" value="1"/>
</dbReference>
<dbReference type="SUPFAM" id="SSF53850">
    <property type="entry name" value="Periplasmic binding protein-like II"/>
    <property type="match status" value="1"/>
</dbReference>
<dbReference type="OrthoDB" id="646694at2"/>
<dbReference type="InterPro" id="IPR005119">
    <property type="entry name" value="LysR_subst-bd"/>
</dbReference>
<dbReference type="GO" id="GO:0003700">
    <property type="term" value="F:DNA-binding transcription factor activity"/>
    <property type="evidence" value="ECO:0007669"/>
    <property type="project" value="InterPro"/>
</dbReference>
<dbReference type="GO" id="GO:0003677">
    <property type="term" value="F:DNA binding"/>
    <property type="evidence" value="ECO:0007669"/>
    <property type="project" value="UniProtKB-KW"/>
</dbReference>
<keyword evidence="4" id="KW-0804">Transcription</keyword>
<dbReference type="GO" id="GO:0032993">
    <property type="term" value="C:protein-DNA complex"/>
    <property type="evidence" value="ECO:0007669"/>
    <property type="project" value="TreeGrafter"/>
</dbReference>